<dbReference type="AlphaFoldDB" id="A0A2S4USG6"/>
<name>A0A2S4USG6_9BASI</name>
<reference evidence="1" key="1">
    <citation type="submission" date="2017-12" db="EMBL/GenBank/DDBJ databases">
        <title>Gene loss provides genomic basis for host adaptation in cereal stripe rust fungi.</title>
        <authorList>
            <person name="Xia C."/>
        </authorList>
    </citation>
    <scope>NUCLEOTIDE SEQUENCE [LARGE SCALE GENOMIC DNA]</scope>
    <source>
        <strain evidence="1">93-210</strain>
    </source>
</reference>
<dbReference type="VEuPathDB" id="FungiDB:PSTT_13354"/>
<sequence>MEQDKKIQDRHLVQLTLAIETEPMASIHNIHPSTSIKAQTHWNLRAGLARRIEDAVKEILWNVVDPIVDRVERLLMPEENLIICYNSANLFNPSRTQADLKEWFPNDGDWDLFFLVLDLLRSTSRYRADETHQSVLLGSLFKTQSPFSPSILNHTPILLRLKYLGQSKKELAIHLATKMDQMRKAQGYSSLILGCRQHSTYVFTSSTDIHRYNLLDRY</sequence>
<gene>
    <name evidence="1" type="ORF">PSTT_13354</name>
</gene>
<comment type="caution">
    <text evidence="1">The sequence shown here is derived from an EMBL/GenBank/DDBJ whole genome shotgun (WGS) entry which is preliminary data.</text>
</comment>
<keyword evidence="2" id="KW-1185">Reference proteome</keyword>
<proteinExistence type="predicted"/>
<dbReference type="EMBL" id="PKSL01000187">
    <property type="protein sequence ID" value="POW00055.1"/>
    <property type="molecule type" value="Genomic_DNA"/>
</dbReference>
<dbReference type="VEuPathDB" id="FungiDB:PSHT_13394"/>
<accession>A0A2S4USG6</accession>
<dbReference type="Proteomes" id="UP000239156">
    <property type="component" value="Unassembled WGS sequence"/>
</dbReference>
<protein>
    <submittedName>
        <fullName evidence="1">Uncharacterized protein</fullName>
    </submittedName>
</protein>
<evidence type="ECO:0000313" key="2">
    <source>
        <dbReference type="Proteomes" id="UP000239156"/>
    </source>
</evidence>
<evidence type="ECO:0000313" key="1">
    <source>
        <dbReference type="EMBL" id="POW00055.1"/>
    </source>
</evidence>
<organism evidence="1 2">
    <name type="scientific">Puccinia striiformis</name>
    <dbReference type="NCBI Taxonomy" id="27350"/>
    <lineage>
        <taxon>Eukaryota</taxon>
        <taxon>Fungi</taxon>
        <taxon>Dikarya</taxon>
        <taxon>Basidiomycota</taxon>
        <taxon>Pucciniomycotina</taxon>
        <taxon>Pucciniomycetes</taxon>
        <taxon>Pucciniales</taxon>
        <taxon>Pucciniaceae</taxon>
        <taxon>Puccinia</taxon>
    </lineage>
</organism>